<evidence type="ECO:0000256" key="1">
    <source>
        <dbReference type="ARBA" id="ARBA00022603"/>
    </source>
</evidence>
<dbReference type="GO" id="GO:0008168">
    <property type="term" value="F:methyltransferase activity"/>
    <property type="evidence" value="ECO:0007669"/>
    <property type="project" value="UniProtKB-KW"/>
</dbReference>
<dbReference type="GO" id="GO:0032259">
    <property type="term" value="P:methylation"/>
    <property type="evidence" value="ECO:0007669"/>
    <property type="project" value="UniProtKB-KW"/>
</dbReference>
<comment type="caution">
    <text evidence="3">The sequence shown here is derived from an EMBL/GenBank/DDBJ whole genome shotgun (WGS) entry which is preliminary data.</text>
</comment>
<dbReference type="InterPro" id="IPR029063">
    <property type="entry name" value="SAM-dependent_MTases_sf"/>
</dbReference>
<dbReference type="PANTHER" id="PTHR43619:SF2">
    <property type="entry name" value="S-ADENOSYL-L-METHIONINE-DEPENDENT METHYLTRANSFERASES SUPERFAMILY PROTEIN"/>
    <property type="match status" value="1"/>
</dbReference>
<name>A0A318K5F1_9NOCA</name>
<dbReference type="Pfam" id="PF04072">
    <property type="entry name" value="LCM"/>
    <property type="match status" value="1"/>
</dbReference>
<sequence length="242" mass="26863">MAGASGYHIIEAAPKKARSGLGVIVRTKIIDDLIQDSLAQGCTRVLNLAAGLDTRPYRLDLPDTLTWIEADLPRLVIEKERLLTEEIPACRLERQQIDLSDAATLRSFLDTAVVDPAHTLVITEGLIQYLEQEQVSELASALRAANIGWWIVDVMNTPMQNGMEKSYGTMFENAPFRFASDDPIAYLEERGWAATDLESVYTRARQAGRLPLKMRLLSALMEPDPRNTGGRPWAGVLRMSPA</sequence>
<accession>A0A318K5F1</accession>
<reference evidence="3 4" key="1">
    <citation type="submission" date="2018-05" db="EMBL/GenBank/DDBJ databases">
        <title>Genomic Encyclopedia of Type Strains, Phase IV (KMG-IV): sequencing the most valuable type-strain genomes for metagenomic binning, comparative biology and taxonomic classification.</title>
        <authorList>
            <person name="Goeker M."/>
        </authorList>
    </citation>
    <scope>NUCLEOTIDE SEQUENCE [LARGE SCALE GENOMIC DNA]</scope>
    <source>
        <strain evidence="3 4">DSM 44704</strain>
    </source>
</reference>
<organism evidence="3 4">
    <name type="scientific">Nocardia tenerifensis</name>
    <dbReference type="NCBI Taxonomy" id="228006"/>
    <lineage>
        <taxon>Bacteria</taxon>
        <taxon>Bacillati</taxon>
        <taxon>Actinomycetota</taxon>
        <taxon>Actinomycetes</taxon>
        <taxon>Mycobacteriales</taxon>
        <taxon>Nocardiaceae</taxon>
        <taxon>Nocardia</taxon>
    </lineage>
</organism>
<evidence type="ECO:0000313" key="4">
    <source>
        <dbReference type="Proteomes" id="UP000247569"/>
    </source>
</evidence>
<evidence type="ECO:0000256" key="2">
    <source>
        <dbReference type="ARBA" id="ARBA00022679"/>
    </source>
</evidence>
<dbReference type="SUPFAM" id="SSF53335">
    <property type="entry name" value="S-adenosyl-L-methionine-dependent methyltransferases"/>
    <property type="match status" value="1"/>
</dbReference>
<dbReference type="Gene3D" id="3.40.50.150">
    <property type="entry name" value="Vaccinia Virus protein VP39"/>
    <property type="match status" value="1"/>
</dbReference>
<keyword evidence="1 3" id="KW-0489">Methyltransferase</keyword>
<dbReference type="PANTHER" id="PTHR43619">
    <property type="entry name" value="S-ADENOSYL-L-METHIONINE-DEPENDENT METHYLTRANSFERASE YKTD-RELATED"/>
    <property type="match status" value="1"/>
</dbReference>
<protein>
    <submittedName>
        <fullName evidence="3">Methyltransferase (TIGR00027 family)</fullName>
    </submittedName>
</protein>
<gene>
    <name evidence="3" type="ORF">DFR70_103624</name>
</gene>
<dbReference type="EMBL" id="QJKF01000003">
    <property type="protein sequence ID" value="PXX66869.1"/>
    <property type="molecule type" value="Genomic_DNA"/>
</dbReference>
<dbReference type="Proteomes" id="UP000247569">
    <property type="component" value="Unassembled WGS sequence"/>
</dbReference>
<proteinExistence type="predicted"/>
<dbReference type="InterPro" id="IPR007213">
    <property type="entry name" value="Ppm1/Ppm2/Tcmp"/>
</dbReference>
<keyword evidence="2 3" id="KW-0808">Transferase</keyword>
<evidence type="ECO:0000313" key="3">
    <source>
        <dbReference type="EMBL" id="PXX66869.1"/>
    </source>
</evidence>
<keyword evidence="4" id="KW-1185">Reference proteome</keyword>
<dbReference type="AlphaFoldDB" id="A0A318K5F1"/>